<comment type="caution">
    <text evidence="2">The sequence shown here is derived from an EMBL/GenBank/DDBJ whole genome shotgun (WGS) entry which is preliminary data.</text>
</comment>
<dbReference type="RefSeq" id="XP_028474535.1">
    <property type="nucleotide sequence ID" value="XM_028617228.1"/>
</dbReference>
<evidence type="ECO:0008006" key="4">
    <source>
        <dbReference type="Google" id="ProtNLM"/>
    </source>
</evidence>
<dbReference type="OrthoDB" id="5577209at2759"/>
<dbReference type="AlphaFoldDB" id="A0A427XKM7"/>
<feature type="region of interest" description="Disordered" evidence="1">
    <location>
        <begin position="429"/>
        <end position="467"/>
    </location>
</feature>
<dbReference type="Proteomes" id="UP000279236">
    <property type="component" value="Unassembled WGS sequence"/>
</dbReference>
<sequence>MTAGLPSGPPPPELAAKAIPYLAARVAAASVDGPNALIPVLKLTMATLATARLAGTPVAPPLSPLHAFASLAAEDPEAISLPLLCDALLAYPAETALLSVPVARTVDMLPELIGALVDRLGKDATPRTLLSTSRLLHALMRAHDEAAALLLTSAETLVPALSACYAAVGKGKDATRAKAEALTFVRALAHLAGPGSAALRRLFGPPTGGTPLVDGGLADDYELFHQARPNENAAAALRDLHDDERGDDPRLAPLLHLFPNLPTHLLIEALSHPRFAAASSRASVEEQASPLIDAILAGTLPPELSELRAAAAAISASGAPDHVEDDVQPSPAAAPAKIERRNVFNDQPLDLSRIRVKGHNDPVVGTEIPEHLRESIKRLVVAQEEEAEAAARAVAEAHGTTYRPGRTFMAAEDEDDMDDDLPAARVKLADGEESGASDDDDDDDIDSDSDASASGGPSQARTPRNNESNQAQALLEIAYLRNPGVFARDATTRRSAARKDLRAATGWDDGQLEGWKIMLERNPHKEAILERHQWAAAPPAASGGGGGAGGKKKEGGGGGGGSGGKGGNNGGGGGSGSGSGGGRGGNNNSGGGRGRGGASKGSRGHSNAARTRGNDRKMARMGAGL</sequence>
<name>A0A427XKM7_9TREE</name>
<dbReference type="GeneID" id="39585977"/>
<feature type="compositionally biased region" description="Acidic residues" evidence="1">
    <location>
        <begin position="431"/>
        <end position="449"/>
    </location>
</feature>
<gene>
    <name evidence="2" type="ORF">EHS24_001434</name>
</gene>
<dbReference type="EMBL" id="RSCE01000010">
    <property type="protein sequence ID" value="RSH79388.1"/>
    <property type="molecule type" value="Genomic_DNA"/>
</dbReference>
<organism evidence="2 3">
    <name type="scientific">Apiotrichum porosum</name>
    <dbReference type="NCBI Taxonomy" id="105984"/>
    <lineage>
        <taxon>Eukaryota</taxon>
        <taxon>Fungi</taxon>
        <taxon>Dikarya</taxon>
        <taxon>Basidiomycota</taxon>
        <taxon>Agaricomycotina</taxon>
        <taxon>Tremellomycetes</taxon>
        <taxon>Trichosporonales</taxon>
        <taxon>Trichosporonaceae</taxon>
        <taxon>Apiotrichum</taxon>
    </lineage>
</organism>
<evidence type="ECO:0000313" key="2">
    <source>
        <dbReference type="EMBL" id="RSH79388.1"/>
    </source>
</evidence>
<keyword evidence="3" id="KW-1185">Reference proteome</keyword>
<reference evidence="2 3" key="1">
    <citation type="submission" date="2018-11" db="EMBL/GenBank/DDBJ databases">
        <title>Genome sequence of Apiotrichum porosum DSM 27194.</title>
        <authorList>
            <person name="Aliyu H."/>
            <person name="Gorte O."/>
            <person name="Ochsenreither K."/>
        </authorList>
    </citation>
    <scope>NUCLEOTIDE SEQUENCE [LARGE SCALE GENOMIC DNA]</scope>
    <source>
        <strain evidence="2 3">DSM 27194</strain>
    </source>
</reference>
<accession>A0A427XKM7</accession>
<feature type="region of interest" description="Disordered" evidence="1">
    <location>
        <begin position="537"/>
        <end position="625"/>
    </location>
</feature>
<evidence type="ECO:0000313" key="3">
    <source>
        <dbReference type="Proteomes" id="UP000279236"/>
    </source>
</evidence>
<feature type="compositionally biased region" description="Polar residues" evidence="1">
    <location>
        <begin position="457"/>
        <end position="467"/>
    </location>
</feature>
<feature type="compositionally biased region" description="Gly residues" evidence="1">
    <location>
        <begin position="556"/>
        <end position="599"/>
    </location>
</feature>
<proteinExistence type="predicted"/>
<evidence type="ECO:0000256" key="1">
    <source>
        <dbReference type="SAM" id="MobiDB-lite"/>
    </source>
</evidence>
<protein>
    <recommendedName>
        <fullName evidence="4">CUE domain-containing protein</fullName>
    </recommendedName>
</protein>